<dbReference type="AlphaFoldDB" id="A0A0A3XT13"/>
<dbReference type="EMBL" id="JRPN01000020">
    <property type="protein sequence ID" value="KGT76429.1"/>
    <property type="molecule type" value="Genomic_DNA"/>
</dbReference>
<evidence type="ECO:0000313" key="2">
    <source>
        <dbReference type="EMBL" id="KGT76429.1"/>
    </source>
</evidence>
<reference evidence="2 3" key="1">
    <citation type="submission" date="2014-09" db="EMBL/GenBank/DDBJ databases">
        <title>Draft genome of Bradyrhizobium japonicum Is-34.</title>
        <authorList>
            <person name="Tsurumaru H."/>
            <person name="Yamakawa T."/>
            <person name="Hashimoto S."/>
            <person name="Okizaki K."/>
            <person name="Kanesaki Y."/>
            <person name="Yoshikawa H."/>
            <person name="Yajima S."/>
        </authorList>
    </citation>
    <scope>NUCLEOTIDE SEQUENCE [LARGE SCALE GENOMIC DNA]</scope>
    <source>
        <strain evidence="2 3">Is-34</strain>
    </source>
</reference>
<proteinExistence type="predicted"/>
<feature type="compositionally biased region" description="Polar residues" evidence="1">
    <location>
        <begin position="65"/>
        <end position="74"/>
    </location>
</feature>
<evidence type="ECO:0000256" key="1">
    <source>
        <dbReference type="SAM" id="MobiDB-lite"/>
    </source>
</evidence>
<organism evidence="2 3">
    <name type="scientific">Bradyrhizobium japonicum</name>
    <dbReference type="NCBI Taxonomy" id="375"/>
    <lineage>
        <taxon>Bacteria</taxon>
        <taxon>Pseudomonadati</taxon>
        <taxon>Pseudomonadota</taxon>
        <taxon>Alphaproteobacteria</taxon>
        <taxon>Hyphomicrobiales</taxon>
        <taxon>Nitrobacteraceae</taxon>
        <taxon>Bradyrhizobium</taxon>
    </lineage>
</organism>
<sequence length="98" mass="11294">MTLDKLSGIEIPAALPEEDEYATWERGYQARKAAHAERRSGPREPWEDKFDAAWAEWLVEHESWNAAQPPSKRSSPADVEKARQSLRGVWQDKYGKKL</sequence>
<gene>
    <name evidence="2" type="ORF">MA20_26975</name>
</gene>
<evidence type="ECO:0000313" key="3">
    <source>
        <dbReference type="Proteomes" id="UP000030377"/>
    </source>
</evidence>
<dbReference type="Proteomes" id="UP000030377">
    <property type="component" value="Unassembled WGS sequence"/>
</dbReference>
<comment type="caution">
    <text evidence="2">The sequence shown here is derived from an EMBL/GenBank/DDBJ whole genome shotgun (WGS) entry which is preliminary data.</text>
</comment>
<name>A0A0A3XT13_BRAJP</name>
<accession>A0A0A3XT13</accession>
<protein>
    <submittedName>
        <fullName evidence="2">Uncharacterized protein</fullName>
    </submittedName>
</protein>
<feature type="region of interest" description="Disordered" evidence="1">
    <location>
        <begin position="64"/>
        <end position="98"/>
    </location>
</feature>